<dbReference type="PANTHER" id="PTHR42951">
    <property type="entry name" value="METALLO-BETA-LACTAMASE DOMAIN-CONTAINING"/>
    <property type="match status" value="1"/>
</dbReference>
<dbReference type="InterPro" id="IPR050855">
    <property type="entry name" value="NDM-1-like"/>
</dbReference>
<feature type="chain" id="PRO_5007772099" evidence="1">
    <location>
        <begin position="19"/>
        <end position="310"/>
    </location>
</feature>
<dbReference type="Gene3D" id="3.60.15.10">
    <property type="entry name" value="Ribonuclease Z/Hydroxyacylglutathione hydrolase-like"/>
    <property type="match status" value="1"/>
</dbReference>
<evidence type="ECO:0000259" key="2">
    <source>
        <dbReference type="SMART" id="SM00849"/>
    </source>
</evidence>
<sequence>MFARAISLAFLIMLSACVAPQEPVPAPSSGVMEAARDAAASPVHWAQECKDWDVWEKRAPAFRIHGNTYHVGTCGITAIFIAGPSGHVLFDTGTANGSRQVLTNIRVLGFQPENIKAILTSHEHFDHVGGLWWVHQNTGAPIITSAQARGVIVSGAAHAQDPQAGMHPPMRPLPAQFVSTAPAGQPLNIAGLDFTPVETPGHTPGALSWQWESCEGSECVTIVYADSLSAVSRSDYRFSDHPDYVQAYRDGLARLATLKCDILLTPHPSASGMRDKLLTGDLASGMDCAEYAAHVEARLDTRIAEEANAS</sequence>
<feature type="domain" description="Metallo-beta-lactamase" evidence="2">
    <location>
        <begin position="75"/>
        <end position="267"/>
    </location>
</feature>
<evidence type="ECO:0000313" key="4">
    <source>
        <dbReference type="Proteomes" id="UP000059113"/>
    </source>
</evidence>
<dbReference type="STRING" id="1648404.CP97_08005"/>
<dbReference type="RefSeq" id="WP_063612395.1">
    <property type="nucleotide sequence ID" value="NZ_CP011310.1"/>
</dbReference>
<evidence type="ECO:0000256" key="1">
    <source>
        <dbReference type="SAM" id="SignalP"/>
    </source>
</evidence>
<proteinExistence type="predicted"/>
<dbReference type="SMART" id="SM00849">
    <property type="entry name" value="Lactamase_B"/>
    <property type="match status" value="1"/>
</dbReference>
<dbReference type="InterPro" id="IPR036866">
    <property type="entry name" value="RibonucZ/Hydroxyglut_hydro"/>
</dbReference>
<reference evidence="3 4" key="1">
    <citation type="journal article" date="2015" name="Int. J. Syst. Evol. Microbiol.">
        <title>Erythrobacter atlanticus sp. nov., a bacterium from ocean sediment able to degrade polycyclic aromatic hydrocarbons.</title>
        <authorList>
            <person name="Zhuang L."/>
            <person name="Liu Y."/>
            <person name="Wang L."/>
            <person name="Wang W."/>
            <person name="Shao Z."/>
        </authorList>
    </citation>
    <scope>NUCLEOTIDE SEQUENCE [LARGE SCALE GENOMIC DNA]</scope>
    <source>
        <strain evidence="4">s21-N3</strain>
    </source>
</reference>
<dbReference type="Pfam" id="PF00753">
    <property type="entry name" value="Lactamase_B"/>
    <property type="match status" value="1"/>
</dbReference>
<dbReference type="EMBL" id="CP011310">
    <property type="protein sequence ID" value="AKQ43285.2"/>
    <property type="molecule type" value="Genomic_DNA"/>
</dbReference>
<feature type="signal peptide" evidence="1">
    <location>
        <begin position="1"/>
        <end position="18"/>
    </location>
</feature>
<protein>
    <submittedName>
        <fullName evidence="3">Metallo-beta-lactamase</fullName>
    </submittedName>
</protein>
<dbReference type="AlphaFoldDB" id="A0A0H4VFY7"/>
<dbReference type="PROSITE" id="PS51257">
    <property type="entry name" value="PROKAR_LIPOPROTEIN"/>
    <property type="match status" value="1"/>
</dbReference>
<dbReference type="InterPro" id="IPR001279">
    <property type="entry name" value="Metallo-B-lactamas"/>
</dbReference>
<dbReference type="Proteomes" id="UP000059113">
    <property type="component" value="Chromosome"/>
</dbReference>
<name>A0A0H4VFY7_9SPHN</name>
<keyword evidence="4" id="KW-1185">Reference proteome</keyword>
<dbReference type="PANTHER" id="PTHR42951:SF17">
    <property type="entry name" value="METALLO-BETA-LACTAMASE DOMAIN-CONTAINING PROTEIN"/>
    <property type="match status" value="1"/>
</dbReference>
<dbReference type="SUPFAM" id="SSF56281">
    <property type="entry name" value="Metallo-hydrolase/oxidoreductase"/>
    <property type="match status" value="1"/>
</dbReference>
<gene>
    <name evidence="3" type="ORF">CP97_08005</name>
</gene>
<evidence type="ECO:0000313" key="3">
    <source>
        <dbReference type="EMBL" id="AKQ43285.2"/>
    </source>
</evidence>
<accession>A0A0H4VFY7</accession>
<dbReference type="KEGG" id="ery:CP97_08005"/>
<keyword evidence="1" id="KW-0732">Signal</keyword>
<reference evidence="4" key="2">
    <citation type="submission" date="2015-04" db="EMBL/GenBank/DDBJ databases">
        <title>The complete genome sequence of Erythrobacter sp. s21-N3.</title>
        <authorList>
            <person name="Zhuang L."/>
            <person name="Liu Y."/>
            <person name="Shao Z."/>
        </authorList>
    </citation>
    <scope>NUCLEOTIDE SEQUENCE [LARGE SCALE GENOMIC DNA]</scope>
    <source>
        <strain evidence="4">s21-N3</strain>
    </source>
</reference>
<organism evidence="3 4">
    <name type="scientific">Aurantiacibacter atlanticus</name>
    <dbReference type="NCBI Taxonomy" id="1648404"/>
    <lineage>
        <taxon>Bacteria</taxon>
        <taxon>Pseudomonadati</taxon>
        <taxon>Pseudomonadota</taxon>
        <taxon>Alphaproteobacteria</taxon>
        <taxon>Sphingomonadales</taxon>
        <taxon>Erythrobacteraceae</taxon>
        <taxon>Aurantiacibacter</taxon>
    </lineage>
</organism>